<dbReference type="PROSITE" id="PS50158">
    <property type="entry name" value="ZF_CCHC"/>
    <property type="match status" value="1"/>
</dbReference>
<dbReference type="GeneID" id="114075112"/>
<evidence type="ECO:0000313" key="7">
    <source>
        <dbReference type="RefSeq" id="XP_027769175.1"/>
    </source>
</evidence>
<evidence type="ECO:0000259" key="5">
    <source>
        <dbReference type="PROSITE" id="PS50994"/>
    </source>
</evidence>
<dbReference type="InterPro" id="IPR054722">
    <property type="entry name" value="PolX-like_BBD"/>
</dbReference>
<evidence type="ECO:0000259" key="4">
    <source>
        <dbReference type="PROSITE" id="PS50158"/>
    </source>
</evidence>
<dbReference type="Gene3D" id="4.10.60.10">
    <property type="entry name" value="Zinc finger, CCHC-type"/>
    <property type="match status" value="1"/>
</dbReference>
<feature type="domain" description="Integrase catalytic" evidence="5">
    <location>
        <begin position="742"/>
        <end position="844"/>
    </location>
</feature>
<keyword evidence="2" id="KW-0175">Coiled coil</keyword>
<dbReference type="Proteomes" id="UP000694930">
    <property type="component" value="Chromosome 1"/>
</dbReference>
<dbReference type="PANTHER" id="PTHR34676">
    <property type="entry name" value="DUF4219 DOMAIN-CONTAINING PROTEIN-RELATED"/>
    <property type="match status" value="1"/>
</dbReference>
<dbReference type="Pfam" id="PF14223">
    <property type="entry name" value="Retrotran_gag_2"/>
    <property type="match status" value="1"/>
</dbReference>
<evidence type="ECO:0000313" key="6">
    <source>
        <dbReference type="Proteomes" id="UP000694930"/>
    </source>
</evidence>
<dbReference type="InterPro" id="IPR001584">
    <property type="entry name" value="Integrase_cat-core"/>
</dbReference>
<dbReference type="SMART" id="SM00343">
    <property type="entry name" value="ZnF_C2HC"/>
    <property type="match status" value="2"/>
</dbReference>
<dbReference type="InterPro" id="IPR012337">
    <property type="entry name" value="RNaseH-like_sf"/>
</dbReference>
<organism evidence="6 7">
    <name type="scientific">Solanum pennellii</name>
    <name type="common">Tomato</name>
    <name type="synonym">Lycopersicon pennellii</name>
    <dbReference type="NCBI Taxonomy" id="28526"/>
    <lineage>
        <taxon>Eukaryota</taxon>
        <taxon>Viridiplantae</taxon>
        <taxon>Streptophyta</taxon>
        <taxon>Embryophyta</taxon>
        <taxon>Tracheophyta</taxon>
        <taxon>Spermatophyta</taxon>
        <taxon>Magnoliopsida</taxon>
        <taxon>eudicotyledons</taxon>
        <taxon>Gunneridae</taxon>
        <taxon>Pentapetalae</taxon>
        <taxon>asterids</taxon>
        <taxon>lamiids</taxon>
        <taxon>Solanales</taxon>
        <taxon>Solanaceae</taxon>
        <taxon>Solanoideae</taxon>
        <taxon>Solaneae</taxon>
        <taxon>Solanum</taxon>
        <taxon>Solanum subgen. Lycopersicon</taxon>
    </lineage>
</organism>
<dbReference type="PANTHER" id="PTHR34676:SF8">
    <property type="entry name" value="TRANSMEMBRANE PROTEIN"/>
    <property type="match status" value="1"/>
</dbReference>
<dbReference type="Pfam" id="PF13976">
    <property type="entry name" value="gag_pre-integrs"/>
    <property type="match status" value="1"/>
</dbReference>
<feature type="region of interest" description="Disordered" evidence="3">
    <location>
        <begin position="524"/>
        <end position="544"/>
    </location>
</feature>
<keyword evidence="1" id="KW-0862">Zinc</keyword>
<evidence type="ECO:0000256" key="2">
    <source>
        <dbReference type="SAM" id="Coils"/>
    </source>
</evidence>
<feature type="domain" description="CCHC-type" evidence="4">
    <location>
        <begin position="495"/>
        <end position="508"/>
    </location>
</feature>
<reference evidence="7" key="2">
    <citation type="submission" date="2025-08" db="UniProtKB">
        <authorList>
            <consortium name="RefSeq"/>
        </authorList>
    </citation>
    <scope>IDENTIFICATION</scope>
</reference>
<protein>
    <submittedName>
        <fullName evidence="7">Uncharacterized protein LOC114075112</fullName>
    </submittedName>
</protein>
<dbReference type="Gene3D" id="3.30.420.10">
    <property type="entry name" value="Ribonuclease H-like superfamily/Ribonuclease H"/>
    <property type="match status" value="1"/>
</dbReference>
<keyword evidence="1" id="KW-0479">Metal-binding</keyword>
<dbReference type="InterPro" id="IPR025724">
    <property type="entry name" value="GAG-pre-integrase_dom"/>
</dbReference>
<evidence type="ECO:0000256" key="3">
    <source>
        <dbReference type="SAM" id="MobiDB-lite"/>
    </source>
</evidence>
<dbReference type="Pfam" id="PF22936">
    <property type="entry name" value="Pol_BBD"/>
    <property type="match status" value="1"/>
</dbReference>
<dbReference type="InterPro" id="IPR001878">
    <property type="entry name" value="Znf_CCHC"/>
</dbReference>
<name>A0ABM1V0A7_SOLPN</name>
<keyword evidence="6" id="KW-1185">Reference proteome</keyword>
<feature type="region of interest" description="Disordered" evidence="3">
    <location>
        <begin position="263"/>
        <end position="283"/>
    </location>
</feature>
<dbReference type="PROSITE" id="PS50994">
    <property type="entry name" value="INTEGRASE"/>
    <property type="match status" value="1"/>
</dbReference>
<dbReference type="Pfam" id="PF00665">
    <property type="entry name" value="rve"/>
    <property type="match status" value="1"/>
</dbReference>
<evidence type="ECO:0000256" key="1">
    <source>
        <dbReference type="PROSITE-ProRule" id="PRU00047"/>
    </source>
</evidence>
<gene>
    <name evidence="7" type="primary">LOC114075112</name>
</gene>
<sequence length="844" mass="95913">MAAPLNLEEGQSSTRPPRFNGHFYSWWKVRMHDYLMAKDSELWDIALDAPFIPMMEEKDGEKTILVPKPRQKYDEADRKKIEKGYKAKTLLVCGIGPDEFNRVSACESAKEIWDCLKTAHEGTEQVKESKIDMLTSRYENFKMKEGEIIHDMFTKLSSITNELRSLGEPISMTKQVRKVLRILPKSWESKVDAITEAKDLKVLTMDALIGNLKTHEMNRNYDSSKKEAKKDKSLMLKYKSDEDSSDDDMCGKAGHFIRECPLLKNENKEHQKPRSDKENRRDLVLGKRDRKAAADLVVKKALAAWGDSSKNEEEDNQVTLLDMKNDLDKYSLKKLRTLAKVMIDSVIELTSERDTMNAELDSLTENKVKLEEKMSRMVSLESNNSELKNQLNQITEEAEKLNGMSNGLQAEFQEKLKNSEKNLGLSLEKSNKLEQDIVKLKEELEKSLKWTKSSKLLSNATNQSNFNKKGLGSLNITPPYNPHSKYVFVSDNLLCLHCGKNGHLKGECASWRNSYERLSNYAERQNLPKERPGPPKHVSTHRFSKKKSVPAPMSFVSERSSSQCWYMDSGCSKHMTGDVKNFLSLKTLQGGGVSFGDGKKGYILGVGKVGRSLEDSIDNVYHVDGLKYSLLSVSQICDKGNEVKFTSEKCTVVSLTTKKVILTAHRSKNMYVANLETSHGDDLTCLSAQNENADLWHCRLGHVSSSLLNKLISKDLVRGLPKLKFAENKICEACVKGKQIRSSFKPKNQVTSSRTLELLHMDLCGPLKVQSRNGKKYILVIVDDYSRYTWTRFLRSKADTTEELVVFFKMIQTKLNQVICSIRSDHGTEFENSKLDKFCMENGV</sequence>
<dbReference type="SUPFAM" id="SSF53098">
    <property type="entry name" value="Ribonuclease H-like"/>
    <property type="match status" value="1"/>
</dbReference>
<dbReference type="InterPro" id="IPR036397">
    <property type="entry name" value="RNaseH_sf"/>
</dbReference>
<reference evidence="6" key="1">
    <citation type="journal article" date="2014" name="Nat. Genet.">
        <title>The genome of the stress-tolerant wild tomato species Solanum pennellii.</title>
        <authorList>
            <person name="Bolger A."/>
            <person name="Scossa F."/>
            <person name="Bolger M.E."/>
            <person name="Lanz C."/>
            <person name="Maumus F."/>
            <person name="Tohge T."/>
            <person name="Quesneville H."/>
            <person name="Alseekh S."/>
            <person name="Sorensen I."/>
            <person name="Lichtenstein G."/>
            <person name="Fich E.A."/>
            <person name="Conte M."/>
            <person name="Keller H."/>
            <person name="Schneeberger K."/>
            <person name="Schwacke R."/>
            <person name="Ofner I."/>
            <person name="Vrebalov J."/>
            <person name="Xu Y."/>
            <person name="Osorio S."/>
            <person name="Aflitos S.A."/>
            <person name="Schijlen E."/>
            <person name="Jimenez-Gomez J.M."/>
            <person name="Ryngajllo M."/>
            <person name="Kimura S."/>
            <person name="Kumar R."/>
            <person name="Koenig D."/>
            <person name="Headland L.R."/>
            <person name="Maloof J.N."/>
            <person name="Sinha N."/>
            <person name="van Ham R.C."/>
            <person name="Lankhorst R.K."/>
            <person name="Mao L."/>
            <person name="Vogel A."/>
            <person name="Arsova B."/>
            <person name="Panstruga R."/>
            <person name="Fei Z."/>
            <person name="Rose J.K."/>
            <person name="Zamir D."/>
            <person name="Carrari F."/>
            <person name="Giovannoni J.J."/>
            <person name="Weigel D."/>
            <person name="Usadel B."/>
            <person name="Fernie A.R."/>
        </authorList>
    </citation>
    <scope>NUCLEOTIDE SEQUENCE [LARGE SCALE GENOMIC DNA]</scope>
    <source>
        <strain evidence="6">cv. LA0716</strain>
    </source>
</reference>
<accession>A0ABM1V0A7</accession>
<feature type="compositionally biased region" description="Basic and acidic residues" evidence="3">
    <location>
        <begin position="265"/>
        <end position="283"/>
    </location>
</feature>
<feature type="coiled-coil region" evidence="2">
    <location>
        <begin position="346"/>
        <end position="443"/>
    </location>
</feature>
<dbReference type="RefSeq" id="XP_027769175.1">
    <property type="nucleotide sequence ID" value="XM_027913374.1"/>
</dbReference>
<keyword evidence="1" id="KW-0863">Zinc-finger</keyword>
<proteinExistence type="predicted"/>